<dbReference type="CDD" id="cd00082">
    <property type="entry name" value="HisKA"/>
    <property type="match status" value="1"/>
</dbReference>
<keyword evidence="13 16" id="KW-0472">Membrane</keyword>
<feature type="modified residue" description="4-aspartylphosphate" evidence="15">
    <location>
        <position position="1215"/>
    </location>
</feature>
<evidence type="ECO:0000259" key="19">
    <source>
        <dbReference type="PROSITE" id="PS50109"/>
    </source>
</evidence>
<evidence type="ECO:0000313" key="21">
    <source>
        <dbReference type="EMBL" id="SDK30849.1"/>
    </source>
</evidence>
<dbReference type="GO" id="GO:0000155">
    <property type="term" value="F:phosphorelay sensor kinase activity"/>
    <property type="evidence" value="ECO:0007669"/>
    <property type="project" value="InterPro"/>
</dbReference>
<dbReference type="STRING" id="1075417.SAMN05421823_102412"/>
<evidence type="ECO:0000256" key="11">
    <source>
        <dbReference type="ARBA" id="ARBA00023015"/>
    </source>
</evidence>
<evidence type="ECO:0000256" key="6">
    <source>
        <dbReference type="ARBA" id="ARBA00022679"/>
    </source>
</evidence>
<keyword evidence="16" id="KW-0812">Transmembrane</keyword>
<keyword evidence="7" id="KW-0547">Nucleotide-binding</keyword>
<feature type="domain" description="Response regulatory" evidence="20">
    <location>
        <begin position="1167"/>
        <end position="1282"/>
    </location>
</feature>
<dbReference type="Gene3D" id="2.60.40.10">
    <property type="entry name" value="Immunoglobulins"/>
    <property type="match status" value="1"/>
</dbReference>
<keyword evidence="11" id="KW-0805">Transcription regulation</keyword>
<keyword evidence="22" id="KW-1185">Reference proteome</keyword>
<reference evidence="21 22" key="1">
    <citation type="submission" date="2016-10" db="EMBL/GenBank/DDBJ databases">
        <authorList>
            <person name="de Groot N.N."/>
        </authorList>
    </citation>
    <scope>NUCLEOTIDE SEQUENCE [LARGE SCALE GENOMIC DNA]</scope>
    <source>
        <strain evidence="21 22">DSM 25186</strain>
    </source>
</reference>
<evidence type="ECO:0000256" key="13">
    <source>
        <dbReference type="ARBA" id="ARBA00023136"/>
    </source>
</evidence>
<dbReference type="Pfam" id="PF02518">
    <property type="entry name" value="HATPase_c"/>
    <property type="match status" value="1"/>
</dbReference>
<dbReference type="SMART" id="SM00387">
    <property type="entry name" value="HATPase_c"/>
    <property type="match status" value="1"/>
</dbReference>
<name>A0A1G9AU35_9BACT</name>
<dbReference type="Pfam" id="PF00512">
    <property type="entry name" value="HisKA"/>
    <property type="match status" value="1"/>
</dbReference>
<proteinExistence type="predicted"/>
<keyword evidence="5 15" id="KW-0597">Phosphoprotein</keyword>
<keyword evidence="14" id="KW-0804">Transcription</keyword>
<dbReference type="GO" id="GO:0003700">
    <property type="term" value="F:DNA-binding transcription factor activity"/>
    <property type="evidence" value="ECO:0007669"/>
    <property type="project" value="InterPro"/>
</dbReference>
<dbReference type="InterPro" id="IPR011110">
    <property type="entry name" value="Reg_prop"/>
</dbReference>
<evidence type="ECO:0000256" key="15">
    <source>
        <dbReference type="PROSITE-ProRule" id="PRU00169"/>
    </source>
</evidence>
<dbReference type="InterPro" id="IPR036890">
    <property type="entry name" value="HATPase_C_sf"/>
</dbReference>
<dbReference type="InterPro" id="IPR003594">
    <property type="entry name" value="HATPase_dom"/>
</dbReference>
<keyword evidence="16" id="KW-1133">Transmembrane helix</keyword>
<evidence type="ECO:0000256" key="5">
    <source>
        <dbReference type="ARBA" id="ARBA00022553"/>
    </source>
</evidence>
<dbReference type="PANTHER" id="PTHR43547:SF2">
    <property type="entry name" value="HYBRID SIGNAL TRANSDUCTION HISTIDINE KINASE C"/>
    <property type="match status" value="1"/>
</dbReference>
<dbReference type="EC" id="2.7.13.3" evidence="3"/>
<feature type="domain" description="Histidine kinase" evidence="19">
    <location>
        <begin position="906"/>
        <end position="1128"/>
    </location>
</feature>
<evidence type="ECO:0000256" key="3">
    <source>
        <dbReference type="ARBA" id="ARBA00012438"/>
    </source>
</evidence>
<dbReference type="Gene3D" id="1.10.10.60">
    <property type="entry name" value="Homeodomain-like"/>
    <property type="match status" value="1"/>
</dbReference>
<dbReference type="InterPro" id="IPR005467">
    <property type="entry name" value="His_kinase_dom"/>
</dbReference>
<dbReference type="InterPro" id="IPR036097">
    <property type="entry name" value="HisK_dim/P_sf"/>
</dbReference>
<dbReference type="InterPro" id="IPR009057">
    <property type="entry name" value="Homeodomain-like_sf"/>
</dbReference>
<keyword evidence="10" id="KW-0902">Two-component regulatory system</keyword>
<keyword evidence="6" id="KW-0808">Transferase</keyword>
<evidence type="ECO:0000256" key="10">
    <source>
        <dbReference type="ARBA" id="ARBA00023012"/>
    </source>
</evidence>
<keyword evidence="9" id="KW-0067">ATP-binding</keyword>
<dbReference type="SUPFAM" id="SSF46689">
    <property type="entry name" value="Homeodomain-like"/>
    <property type="match status" value="1"/>
</dbReference>
<accession>A0A1G9AU35</accession>
<dbReference type="Proteomes" id="UP000198510">
    <property type="component" value="Unassembled WGS sequence"/>
</dbReference>
<dbReference type="PANTHER" id="PTHR43547">
    <property type="entry name" value="TWO-COMPONENT HISTIDINE KINASE"/>
    <property type="match status" value="1"/>
</dbReference>
<dbReference type="Pfam" id="PF07494">
    <property type="entry name" value="Reg_prop"/>
    <property type="match status" value="5"/>
</dbReference>
<dbReference type="Pfam" id="PF00072">
    <property type="entry name" value="Response_reg"/>
    <property type="match status" value="1"/>
</dbReference>
<evidence type="ECO:0000256" key="2">
    <source>
        <dbReference type="ARBA" id="ARBA00004236"/>
    </source>
</evidence>
<protein>
    <recommendedName>
        <fullName evidence="3">histidine kinase</fullName>
        <ecNumber evidence="3">2.7.13.3</ecNumber>
    </recommendedName>
</protein>
<dbReference type="PROSITE" id="PS50110">
    <property type="entry name" value="RESPONSE_REGULATORY"/>
    <property type="match status" value="1"/>
</dbReference>
<evidence type="ECO:0000256" key="12">
    <source>
        <dbReference type="ARBA" id="ARBA00023125"/>
    </source>
</evidence>
<dbReference type="FunFam" id="3.30.565.10:FF:000023">
    <property type="entry name" value="PAS domain-containing sensor histidine kinase"/>
    <property type="match status" value="1"/>
</dbReference>
<evidence type="ECO:0000256" key="14">
    <source>
        <dbReference type="ARBA" id="ARBA00023163"/>
    </source>
</evidence>
<dbReference type="Gene3D" id="3.30.565.10">
    <property type="entry name" value="Histidine kinase-like ATPase, C-terminal domain"/>
    <property type="match status" value="1"/>
</dbReference>
<feature type="chain" id="PRO_5011597809" description="histidine kinase" evidence="17">
    <location>
        <begin position="23"/>
        <end position="1413"/>
    </location>
</feature>
<organism evidence="21 22">
    <name type="scientific">Catalinimonas alkaloidigena</name>
    <dbReference type="NCBI Taxonomy" id="1075417"/>
    <lineage>
        <taxon>Bacteria</taxon>
        <taxon>Pseudomonadati</taxon>
        <taxon>Bacteroidota</taxon>
        <taxon>Cytophagia</taxon>
        <taxon>Cytophagales</taxon>
        <taxon>Catalimonadaceae</taxon>
        <taxon>Catalinimonas</taxon>
    </lineage>
</organism>
<dbReference type="SUPFAM" id="SSF63829">
    <property type="entry name" value="Calcium-dependent phosphotriesterase"/>
    <property type="match status" value="5"/>
</dbReference>
<dbReference type="InterPro" id="IPR001789">
    <property type="entry name" value="Sig_transdc_resp-reg_receiver"/>
</dbReference>
<keyword evidence="12" id="KW-0238">DNA-binding</keyword>
<dbReference type="PROSITE" id="PS00041">
    <property type="entry name" value="HTH_ARAC_FAMILY_1"/>
    <property type="match status" value="1"/>
</dbReference>
<dbReference type="RefSeq" id="WP_089680041.1">
    <property type="nucleotide sequence ID" value="NZ_FNFO01000002.1"/>
</dbReference>
<evidence type="ECO:0000256" key="4">
    <source>
        <dbReference type="ARBA" id="ARBA00022475"/>
    </source>
</evidence>
<dbReference type="SUPFAM" id="SSF52172">
    <property type="entry name" value="CheY-like"/>
    <property type="match status" value="1"/>
</dbReference>
<keyword evidence="8" id="KW-0418">Kinase</keyword>
<evidence type="ECO:0000256" key="1">
    <source>
        <dbReference type="ARBA" id="ARBA00000085"/>
    </source>
</evidence>
<dbReference type="SMART" id="SM00448">
    <property type="entry name" value="REC"/>
    <property type="match status" value="1"/>
</dbReference>
<dbReference type="PRINTS" id="PR00344">
    <property type="entry name" value="BCTRLSENSOR"/>
</dbReference>
<dbReference type="Pfam" id="PF07495">
    <property type="entry name" value="Y_Y_Y"/>
    <property type="match status" value="1"/>
</dbReference>
<dbReference type="SMART" id="SM00388">
    <property type="entry name" value="HisKA"/>
    <property type="match status" value="1"/>
</dbReference>
<dbReference type="CDD" id="cd16922">
    <property type="entry name" value="HATPase_EvgS-ArcB-TorS-like"/>
    <property type="match status" value="1"/>
</dbReference>
<dbReference type="InterPro" id="IPR003661">
    <property type="entry name" value="HisK_dim/P_dom"/>
</dbReference>
<dbReference type="InterPro" id="IPR018060">
    <property type="entry name" value="HTH_AraC"/>
</dbReference>
<evidence type="ECO:0000259" key="18">
    <source>
        <dbReference type="PROSITE" id="PS01124"/>
    </source>
</evidence>
<dbReference type="GO" id="GO:0043565">
    <property type="term" value="F:sequence-specific DNA binding"/>
    <property type="evidence" value="ECO:0007669"/>
    <property type="project" value="InterPro"/>
</dbReference>
<dbReference type="Gene3D" id="2.130.10.10">
    <property type="entry name" value="YVTN repeat-like/Quinoprotein amine dehydrogenase"/>
    <property type="match status" value="7"/>
</dbReference>
<dbReference type="InterPro" id="IPR018062">
    <property type="entry name" value="HTH_AraC-typ_CS"/>
</dbReference>
<dbReference type="SUPFAM" id="SSF47384">
    <property type="entry name" value="Homodimeric domain of signal transducing histidine kinase"/>
    <property type="match status" value="1"/>
</dbReference>
<dbReference type="InterPro" id="IPR015943">
    <property type="entry name" value="WD40/YVTN_repeat-like_dom_sf"/>
</dbReference>
<dbReference type="PROSITE" id="PS01124">
    <property type="entry name" value="HTH_ARAC_FAMILY_2"/>
    <property type="match status" value="1"/>
</dbReference>
<keyword evidence="4" id="KW-1003">Cell membrane</keyword>
<gene>
    <name evidence="21" type="ORF">SAMN05421823_102412</name>
</gene>
<sequence length="1413" mass="158986">MKLLSRIFGILLGLALSGRLVAQPVTITPITPHNEVNWGTALQFTQDPQGYLWFVSDRALFRYDGYQVTTSVYNVLAPPQTRLETVYTDANGILWIGTWQGLDRFDPATATLTRFAHVAGDSTSLGHNRVTTLLEDHEGNFWVGTHGGLDLLDRATGTFQHFRHQPDDSTSLSNDQVRVLYEDRSGTLWVGTGSYWSGDTPLGAGGLNRFERATNRFTRFLHDPSDSTSLIDNRIGALLEDSRGTFWVGTFGDGLHTMDRERGTFTRLRYDPAQPHHLSRPYEQFGTTALSVLKVGESGITFLQEDGSGALWIGALLGGVNRYDPATQRTTHYEHNYNAIRGQGLQDRYLWTGYVTRDGTLFMGASGNAFYRVNPFQVSFPFHSTPFPVNAIVAPPDSTLWIHTLYAGLVRRDQKTGQEQRFRHQADQKQSLSNDSLSVLYLDRSGTLWIGTLGSGLDRFEKRTQAFVHHPYLPDDTTTLGGDSVYALFEDRQGRLWVGTQRGPNRLDAETGQFARYTTKTRARSHAFAEDRAGQLWVCTLGDGLGYWEETAQNFVYYRHYPQDSTSLSSDSVYTAYEDRQGRLWVGTRNGLNRLDRASGKFTHYPTPDYISAIKEDASGILWLASRRAKQIMGSLYRFDPASETLTALTNQGTGQPFRDVYAVEQDDEGHIWFCTAAGFAKVDTRQNVVTTYPTQRTTGYYNFYKSPDHQLIAGTGTGYYTFVPEEIPRNTTPPQLALGFQLPISDDSVATAQAFRQALTAQIPISLKHDQNSFMFQVTSLHYNNPEQNEHLYQLEGYDAAWHRVGIDRTVSYHFLPPGRYRFRAKVSSSDGIWTEQSVPLVIRPPWWKTWWAYGLYGLLAIALYGVMFRVITNRERMKADLRVQQVEYDKLRELDTAKSRFFTNISHEFRTPLTLIGGTLEQLMLQEPDAEERQADYRIINHHTNRILQLINQLLDLAKLEAGSLTTETRPVEIQGVLKMLAGSFVSLAEGRGIVYRYSLPEFQHWVMLDSDKLEKIVTNLLSNAFKFTSVGGQVVLTAQLELTGPAQSLLQVSVADTGVGIPPEQLARIFDRFYQVDASSTRSYEGAGIGLALTRELLELLSGQIAVESAPGEGTTFRVTLPLANAPVAGEVLPDGDRIPTRHTVHATPPALPPPVVAEGASAHMLVVEDNPDLRQFLTRNLSKRWQVIEAPDGNTGLQYALELIPDLVVADVMMPGMNGYELCHALKQDERTSHIPVILLTARADLESKLEGLDTGADDYLTKPFKLEELELRIRNLLEQRRLLRERFSKRVTLEPTEETITSIDEQFLQKALALVEENMSNTEFDVETFGQEIGMSRSNLHRKLTALTGQSTSEFIRTLRLKKAASLLRQQGGNISEISMLVGFNSQSYFTKRFREHFGKTPSEFMEE</sequence>
<evidence type="ECO:0000256" key="16">
    <source>
        <dbReference type="SAM" id="Phobius"/>
    </source>
</evidence>
<dbReference type="CDD" id="cd17574">
    <property type="entry name" value="REC_OmpR"/>
    <property type="match status" value="1"/>
</dbReference>
<dbReference type="InterPro" id="IPR011123">
    <property type="entry name" value="Y_Y_Y"/>
</dbReference>
<comment type="catalytic activity">
    <reaction evidence="1">
        <text>ATP + protein L-histidine = ADP + protein N-phospho-L-histidine.</text>
        <dbReference type="EC" id="2.7.13.3"/>
    </reaction>
</comment>
<feature type="domain" description="HTH araC/xylS-type" evidence="18">
    <location>
        <begin position="1314"/>
        <end position="1413"/>
    </location>
</feature>
<evidence type="ECO:0000259" key="20">
    <source>
        <dbReference type="PROSITE" id="PS50110"/>
    </source>
</evidence>
<evidence type="ECO:0000256" key="9">
    <source>
        <dbReference type="ARBA" id="ARBA00022840"/>
    </source>
</evidence>
<feature type="transmembrane region" description="Helical" evidence="16">
    <location>
        <begin position="852"/>
        <end position="874"/>
    </location>
</feature>
<dbReference type="Gene3D" id="3.40.50.2300">
    <property type="match status" value="1"/>
</dbReference>
<dbReference type="OrthoDB" id="9797097at2"/>
<evidence type="ECO:0000313" key="22">
    <source>
        <dbReference type="Proteomes" id="UP000198510"/>
    </source>
</evidence>
<feature type="signal peptide" evidence="17">
    <location>
        <begin position="1"/>
        <end position="22"/>
    </location>
</feature>
<dbReference type="InterPro" id="IPR004358">
    <property type="entry name" value="Sig_transdc_His_kin-like_C"/>
</dbReference>
<dbReference type="InterPro" id="IPR013783">
    <property type="entry name" value="Ig-like_fold"/>
</dbReference>
<dbReference type="FunFam" id="1.10.287.130:FF:000045">
    <property type="entry name" value="Two-component system sensor histidine kinase/response regulator"/>
    <property type="match status" value="1"/>
</dbReference>
<evidence type="ECO:0000256" key="8">
    <source>
        <dbReference type="ARBA" id="ARBA00022777"/>
    </source>
</evidence>
<dbReference type="SMART" id="SM00342">
    <property type="entry name" value="HTH_ARAC"/>
    <property type="match status" value="1"/>
</dbReference>
<dbReference type="GO" id="GO:0005524">
    <property type="term" value="F:ATP binding"/>
    <property type="evidence" value="ECO:0007669"/>
    <property type="project" value="UniProtKB-KW"/>
</dbReference>
<dbReference type="GO" id="GO:0005886">
    <property type="term" value="C:plasma membrane"/>
    <property type="evidence" value="ECO:0007669"/>
    <property type="project" value="UniProtKB-SubCell"/>
</dbReference>
<dbReference type="SUPFAM" id="SSF55874">
    <property type="entry name" value="ATPase domain of HSP90 chaperone/DNA topoisomerase II/histidine kinase"/>
    <property type="match status" value="1"/>
</dbReference>
<evidence type="ECO:0000256" key="7">
    <source>
        <dbReference type="ARBA" id="ARBA00022741"/>
    </source>
</evidence>
<keyword evidence="17" id="KW-0732">Signal</keyword>
<dbReference type="Gene3D" id="1.10.287.130">
    <property type="match status" value="1"/>
</dbReference>
<evidence type="ECO:0000256" key="17">
    <source>
        <dbReference type="SAM" id="SignalP"/>
    </source>
</evidence>
<dbReference type="InterPro" id="IPR011006">
    <property type="entry name" value="CheY-like_superfamily"/>
</dbReference>
<dbReference type="PROSITE" id="PS50109">
    <property type="entry name" value="HIS_KIN"/>
    <property type="match status" value="1"/>
</dbReference>
<dbReference type="Pfam" id="PF12833">
    <property type="entry name" value="HTH_18"/>
    <property type="match status" value="1"/>
</dbReference>
<dbReference type="EMBL" id="FNFO01000002">
    <property type="protein sequence ID" value="SDK30849.1"/>
    <property type="molecule type" value="Genomic_DNA"/>
</dbReference>
<comment type="subcellular location">
    <subcellularLocation>
        <location evidence="2">Cell membrane</location>
    </subcellularLocation>
</comment>